<evidence type="ECO:0000313" key="2">
    <source>
        <dbReference type="Proteomes" id="UP000671960"/>
    </source>
</evidence>
<dbReference type="Pfam" id="PF06092">
    <property type="entry name" value="DUF943"/>
    <property type="match status" value="1"/>
</dbReference>
<evidence type="ECO:0000313" key="1">
    <source>
        <dbReference type="EMBL" id="QTF09926.1"/>
    </source>
</evidence>
<name>A0ABX7UW34_9GAMM</name>
<dbReference type="EMBL" id="CP050854">
    <property type="protein sequence ID" value="QTF09926.1"/>
    <property type="molecule type" value="Genomic_DNA"/>
</dbReference>
<dbReference type="RefSeq" id="WP_208228412.1">
    <property type="nucleotide sequence ID" value="NZ_CP050854.1"/>
</dbReference>
<gene>
    <name evidence="1" type="ORF">HC231_19900</name>
</gene>
<accession>A0ABX7UW34</accession>
<protein>
    <submittedName>
        <fullName evidence="1">DUF943 family protein</fullName>
    </submittedName>
</protein>
<proteinExistence type="predicted"/>
<keyword evidence="2" id="KW-1185">Reference proteome</keyword>
<dbReference type="Proteomes" id="UP000671960">
    <property type="component" value="Chromosome"/>
</dbReference>
<organism evidence="1 2">
    <name type="scientific">Brenneria izadpanahii</name>
    <dbReference type="NCBI Taxonomy" id="2722756"/>
    <lineage>
        <taxon>Bacteria</taxon>
        <taxon>Pseudomonadati</taxon>
        <taxon>Pseudomonadota</taxon>
        <taxon>Gammaproteobacteria</taxon>
        <taxon>Enterobacterales</taxon>
        <taxon>Pectobacteriaceae</taxon>
        <taxon>Brenneria</taxon>
    </lineage>
</organism>
<dbReference type="InterPro" id="IPR010351">
    <property type="entry name" value="DUF943"/>
</dbReference>
<sequence>MGVMKILSRKRMAAVLTVLAAVYGIIWLSRPVKIVAIHQRSDFSHVLVLNFPLTNRGKIDWWLKNREMLQEKYAIPKRSSYGSFNITFWDFGEGYKENEYDRLCFEDMQTEKNCIEKQLVFAIDDNGKGDITLKTPSQWYIQQPDGKIVPYEPRVHIVR</sequence>
<reference evidence="1 2" key="1">
    <citation type="submission" date="2020-03" db="EMBL/GenBank/DDBJ databases">
        <authorList>
            <person name="Bakhshi Ganjeh M."/>
        </authorList>
    </citation>
    <scope>NUCLEOTIDE SEQUENCE [LARGE SCALE GENOMIC DNA]</scope>
    <source>
        <strain evidence="2">Iran 50</strain>
    </source>
</reference>